<feature type="compositionally biased region" description="Polar residues" evidence="1">
    <location>
        <begin position="453"/>
        <end position="464"/>
    </location>
</feature>
<dbReference type="PROSITE" id="PS50011">
    <property type="entry name" value="PROTEIN_KINASE_DOM"/>
    <property type="match status" value="1"/>
</dbReference>
<dbReference type="InterPro" id="IPR011009">
    <property type="entry name" value="Kinase-like_dom_sf"/>
</dbReference>
<dbReference type="InterPro" id="IPR000719">
    <property type="entry name" value="Prot_kinase_dom"/>
</dbReference>
<keyword evidence="2" id="KW-1133">Transmembrane helix</keyword>
<comment type="caution">
    <text evidence="4">The sequence shown here is derived from an EMBL/GenBank/DDBJ whole genome shotgun (WGS) entry which is preliminary data.</text>
</comment>
<dbReference type="Proteomes" id="UP001281761">
    <property type="component" value="Unassembled WGS sequence"/>
</dbReference>
<feature type="region of interest" description="Disordered" evidence="1">
    <location>
        <begin position="453"/>
        <end position="496"/>
    </location>
</feature>
<evidence type="ECO:0000256" key="2">
    <source>
        <dbReference type="SAM" id="Phobius"/>
    </source>
</evidence>
<dbReference type="Pfam" id="PF07714">
    <property type="entry name" value="PK_Tyr_Ser-Thr"/>
    <property type="match status" value="1"/>
</dbReference>
<gene>
    <name evidence="4" type="ORF">BLNAU_6149</name>
</gene>
<organism evidence="4 5">
    <name type="scientific">Blattamonas nauphoetae</name>
    <dbReference type="NCBI Taxonomy" id="2049346"/>
    <lineage>
        <taxon>Eukaryota</taxon>
        <taxon>Metamonada</taxon>
        <taxon>Preaxostyla</taxon>
        <taxon>Oxymonadida</taxon>
        <taxon>Blattamonas</taxon>
    </lineage>
</organism>
<dbReference type="Gene3D" id="1.10.510.10">
    <property type="entry name" value="Transferase(Phosphotransferase) domain 1"/>
    <property type="match status" value="1"/>
</dbReference>
<evidence type="ECO:0000259" key="3">
    <source>
        <dbReference type="PROSITE" id="PS50011"/>
    </source>
</evidence>
<protein>
    <recommendedName>
        <fullName evidence="3">Protein kinase domain-containing protein</fullName>
    </recommendedName>
</protein>
<dbReference type="SUPFAM" id="SSF56112">
    <property type="entry name" value="Protein kinase-like (PK-like)"/>
    <property type="match status" value="1"/>
</dbReference>
<accession>A0ABQ9Y574</accession>
<feature type="compositionally biased region" description="Basic and acidic residues" evidence="1">
    <location>
        <begin position="465"/>
        <end position="491"/>
    </location>
</feature>
<feature type="domain" description="Protein kinase" evidence="3">
    <location>
        <begin position="247"/>
        <end position="576"/>
    </location>
</feature>
<dbReference type="EMBL" id="JARBJD010000034">
    <property type="protein sequence ID" value="KAK2958900.1"/>
    <property type="molecule type" value="Genomic_DNA"/>
</dbReference>
<keyword evidence="2" id="KW-0812">Transmembrane</keyword>
<feature type="transmembrane region" description="Helical" evidence="2">
    <location>
        <begin position="265"/>
        <end position="291"/>
    </location>
</feature>
<sequence>MGYPVVSPLITAKDGSELTIRNSAFSSISPPAASNQADSSDLCGWETSLVEITNTTADFHVTEFTSVSHGALSVSDSVLNMTGCIFNLNSPSNVEWPSLRRNVKCSNGTVLINGIGGGDGHSTSHHWIVADGCTVTKDGEILAAPLFVPTLVANESTSKLDKKLKQYLVNVVGTMMIPCGLKLEVFEHNPSKSNTEAPSLNFTISALNPSKWTEKELSFVLPQESVSSLSSKAELRCRLVFADSQTTDSFSLTGSSKGNMAQAGVIVSIVVPVVVVVIVALLLFIIIAVVCRRRKTKKEAKQASHELDTAYEAEIQVKNELFEPEVTIKPIFGASKDHSKQSSLLMVSDDDEHDPTSQKVGATCFVPIPYVSAIGCEGENGEVSVDSRNTLYRRLHVEKQKDLSKRTIGLQIVKGLERMARERPSCEIFSRLSPHWIIMNLTDNIFLRIESQLPQPSKEGQTKASESRNNEDRRWNAPEQETKEGENENTKEAGSFDEMKATVFRLGLVLWEMETEQVPFGELDAVNASRQIKAGVMPLIHNWEDEALAELVRECLSYSPDERPTLADVESRLSLLNSKTIIPVPLQQNEAVVVSGVTA</sequence>
<keyword evidence="5" id="KW-1185">Reference proteome</keyword>
<dbReference type="InterPro" id="IPR001245">
    <property type="entry name" value="Ser-Thr/Tyr_kinase_cat_dom"/>
</dbReference>
<evidence type="ECO:0000313" key="5">
    <source>
        <dbReference type="Proteomes" id="UP001281761"/>
    </source>
</evidence>
<name>A0ABQ9Y574_9EUKA</name>
<reference evidence="4 5" key="1">
    <citation type="journal article" date="2022" name="bioRxiv">
        <title>Genomics of Preaxostyla Flagellates Illuminates Evolutionary Transitions and the Path Towards Mitochondrial Loss.</title>
        <authorList>
            <person name="Novak L.V.F."/>
            <person name="Treitli S.C."/>
            <person name="Pyrih J."/>
            <person name="Halakuc P."/>
            <person name="Pipaliya S.V."/>
            <person name="Vacek V."/>
            <person name="Brzon O."/>
            <person name="Soukal P."/>
            <person name="Eme L."/>
            <person name="Dacks J.B."/>
            <person name="Karnkowska A."/>
            <person name="Elias M."/>
            <person name="Hampl V."/>
        </authorList>
    </citation>
    <scope>NUCLEOTIDE SEQUENCE [LARGE SCALE GENOMIC DNA]</scope>
    <source>
        <strain evidence="4">NAU3</strain>
        <tissue evidence="4">Gut</tissue>
    </source>
</reference>
<dbReference type="PANTHER" id="PTHR23257">
    <property type="entry name" value="SERINE-THREONINE PROTEIN KINASE"/>
    <property type="match status" value="1"/>
</dbReference>
<evidence type="ECO:0000256" key="1">
    <source>
        <dbReference type="SAM" id="MobiDB-lite"/>
    </source>
</evidence>
<proteinExistence type="predicted"/>
<keyword evidence="2" id="KW-0472">Membrane</keyword>
<dbReference type="InterPro" id="IPR050167">
    <property type="entry name" value="Ser_Thr_protein_kinase"/>
</dbReference>
<evidence type="ECO:0000313" key="4">
    <source>
        <dbReference type="EMBL" id="KAK2958900.1"/>
    </source>
</evidence>